<accession>A0AAV4VHB6</accession>
<name>A0AAV4VHB6_CAEEX</name>
<feature type="region of interest" description="Disordered" evidence="1">
    <location>
        <begin position="1"/>
        <end position="61"/>
    </location>
</feature>
<reference evidence="2 3" key="1">
    <citation type="submission" date="2021-06" db="EMBL/GenBank/DDBJ databases">
        <title>Caerostris extrusa draft genome.</title>
        <authorList>
            <person name="Kono N."/>
            <person name="Arakawa K."/>
        </authorList>
    </citation>
    <scope>NUCLEOTIDE SEQUENCE [LARGE SCALE GENOMIC DNA]</scope>
</reference>
<organism evidence="2 3">
    <name type="scientific">Caerostris extrusa</name>
    <name type="common">Bark spider</name>
    <name type="synonym">Caerostris bankana</name>
    <dbReference type="NCBI Taxonomy" id="172846"/>
    <lineage>
        <taxon>Eukaryota</taxon>
        <taxon>Metazoa</taxon>
        <taxon>Ecdysozoa</taxon>
        <taxon>Arthropoda</taxon>
        <taxon>Chelicerata</taxon>
        <taxon>Arachnida</taxon>
        <taxon>Araneae</taxon>
        <taxon>Araneomorphae</taxon>
        <taxon>Entelegynae</taxon>
        <taxon>Araneoidea</taxon>
        <taxon>Araneidae</taxon>
        <taxon>Caerostris</taxon>
    </lineage>
</organism>
<feature type="compositionally biased region" description="Basic and acidic residues" evidence="1">
    <location>
        <begin position="51"/>
        <end position="61"/>
    </location>
</feature>
<sequence>MQITQTHRAPKSWRWMSRGHRNLGPRKKFLSLRDGNRRRSFRSRLRNRRVRGSDGAKKTGKHEMRVCACAKLFIRNQNYGRW</sequence>
<keyword evidence="3" id="KW-1185">Reference proteome</keyword>
<evidence type="ECO:0000313" key="3">
    <source>
        <dbReference type="Proteomes" id="UP001054945"/>
    </source>
</evidence>
<dbReference type="EMBL" id="BPLR01014542">
    <property type="protein sequence ID" value="GIY69503.1"/>
    <property type="molecule type" value="Genomic_DNA"/>
</dbReference>
<dbReference type="AlphaFoldDB" id="A0AAV4VHB6"/>
<comment type="caution">
    <text evidence="2">The sequence shown here is derived from an EMBL/GenBank/DDBJ whole genome shotgun (WGS) entry which is preliminary data.</text>
</comment>
<protein>
    <submittedName>
        <fullName evidence="2">Uncharacterized protein</fullName>
    </submittedName>
</protein>
<proteinExistence type="predicted"/>
<evidence type="ECO:0000256" key="1">
    <source>
        <dbReference type="SAM" id="MobiDB-lite"/>
    </source>
</evidence>
<feature type="compositionally biased region" description="Basic residues" evidence="1">
    <location>
        <begin position="17"/>
        <end position="50"/>
    </location>
</feature>
<evidence type="ECO:0000313" key="2">
    <source>
        <dbReference type="EMBL" id="GIY69503.1"/>
    </source>
</evidence>
<gene>
    <name evidence="2" type="ORF">CEXT_594301</name>
</gene>
<dbReference type="Proteomes" id="UP001054945">
    <property type="component" value="Unassembled WGS sequence"/>
</dbReference>